<dbReference type="EMBL" id="JRHC01000002">
    <property type="protein sequence ID" value="KJF43816.1"/>
    <property type="molecule type" value="Genomic_DNA"/>
</dbReference>
<evidence type="ECO:0000313" key="1">
    <source>
        <dbReference type="EMBL" id="KJF43816.1"/>
    </source>
</evidence>
<accession>A0A0D8JBC2</accession>
<comment type="caution">
    <text evidence="1">The sequence shown here is derived from an EMBL/GenBank/DDBJ whole genome shotgun (WGS) entry which is preliminary data.</text>
</comment>
<gene>
    <name evidence="1" type="ORF">LH29_12115</name>
</gene>
<organism evidence="1 2">
    <name type="scientific">Draconibacterium sediminis</name>
    <dbReference type="NCBI Taxonomy" id="1544798"/>
    <lineage>
        <taxon>Bacteria</taxon>
        <taxon>Pseudomonadati</taxon>
        <taxon>Bacteroidota</taxon>
        <taxon>Bacteroidia</taxon>
        <taxon>Marinilabiliales</taxon>
        <taxon>Prolixibacteraceae</taxon>
        <taxon>Draconibacterium</taxon>
    </lineage>
</organism>
<protein>
    <submittedName>
        <fullName evidence="1">Uncharacterized protein</fullName>
    </submittedName>
</protein>
<keyword evidence="2" id="KW-1185">Reference proteome</keyword>
<dbReference type="AlphaFoldDB" id="A0A0D8JBC2"/>
<evidence type="ECO:0000313" key="2">
    <source>
        <dbReference type="Proteomes" id="UP000032544"/>
    </source>
</evidence>
<sequence length="156" mass="17763">MVHGYSFGQTYYFMKKLILLVILVTSICIISCNSSKNSEEIASYTYQEKKIEMSDALRIKIPAWVEEGKICYGLVVQVTKEGKPISGKPVKAKVVQIDEYSVKMKALETVILFEGADRNLKGINKGQVWDEKEGDLYLTFDEAVEMLEKMEIYKAE</sequence>
<name>A0A0D8JBC2_9BACT</name>
<reference evidence="1 2" key="1">
    <citation type="submission" date="2014-09" db="EMBL/GenBank/DDBJ databases">
        <title>Draft Genome Sequence of Draconibacterium sp. JN14CK-3.</title>
        <authorList>
            <person name="Dong C."/>
            <person name="Lai Q."/>
            <person name="Shao Z."/>
        </authorList>
    </citation>
    <scope>NUCLEOTIDE SEQUENCE [LARGE SCALE GENOMIC DNA]</scope>
    <source>
        <strain evidence="1 2">JN14CK-3</strain>
    </source>
</reference>
<proteinExistence type="predicted"/>
<dbReference type="Proteomes" id="UP000032544">
    <property type="component" value="Unassembled WGS sequence"/>
</dbReference>
<dbReference type="STRING" id="1544798.LH29_12115"/>